<reference evidence="2" key="1">
    <citation type="submission" date="2020-10" db="EMBL/GenBank/DDBJ databases">
        <title>Chromosome-scale genome assembly of the Allis shad, Alosa alosa.</title>
        <authorList>
            <person name="Margot Z."/>
            <person name="Christophe K."/>
            <person name="Cabau C."/>
            <person name="Louis A."/>
            <person name="Berthelot C."/>
            <person name="Parey E."/>
            <person name="Roest Crollius H."/>
            <person name="Montfort J."/>
            <person name="Robinson-Rechavi M."/>
            <person name="Bucao C."/>
            <person name="Bouchez O."/>
            <person name="Gislard M."/>
            <person name="Lluch J."/>
            <person name="Milhes M."/>
            <person name="Lampietro C."/>
            <person name="Lopez Roques C."/>
            <person name="Donnadieu C."/>
            <person name="Braasch I."/>
            <person name="Desvignes T."/>
            <person name="Postlethwait J."/>
            <person name="Bobe J."/>
            <person name="Guiguen Y."/>
        </authorList>
    </citation>
    <scope>NUCLEOTIDE SEQUENCE</scope>
    <source>
        <strain evidence="2">M-15738</strain>
        <tissue evidence="2">Blood</tissue>
    </source>
</reference>
<evidence type="ECO:0000256" key="1">
    <source>
        <dbReference type="SAM" id="Phobius"/>
    </source>
</evidence>
<comment type="caution">
    <text evidence="2">The sequence shown here is derived from an EMBL/GenBank/DDBJ whole genome shotgun (WGS) entry which is preliminary data.</text>
</comment>
<dbReference type="Proteomes" id="UP000823561">
    <property type="component" value="Chromosome 20"/>
</dbReference>
<keyword evidence="1" id="KW-0472">Membrane</keyword>
<keyword evidence="1" id="KW-1133">Transmembrane helix</keyword>
<name>A0AAV6FP03_9TELE</name>
<dbReference type="AlphaFoldDB" id="A0AAV6FP03"/>
<keyword evidence="3" id="KW-1185">Reference proteome</keyword>
<proteinExistence type="predicted"/>
<protein>
    <submittedName>
        <fullName evidence="2">Uncharacterized protein</fullName>
    </submittedName>
</protein>
<sequence>MAQDWKSADLEIGQPGVEAMEEQTKMGASRPSGGWKIGLALLAIGLCAASAIFFTIHNQKWDITDRSKALKHTLRQVPKINTGKHQMAIHLEG</sequence>
<gene>
    <name evidence="2" type="ORF">AALO_G00255960</name>
</gene>
<accession>A0AAV6FP03</accession>
<evidence type="ECO:0000313" key="2">
    <source>
        <dbReference type="EMBL" id="KAG5264598.1"/>
    </source>
</evidence>
<keyword evidence="1" id="KW-0812">Transmembrane</keyword>
<evidence type="ECO:0000313" key="3">
    <source>
        <dbReference type="Proteomes" id="UP000823561"/>
    </source>
</evidence>
<organism evidence="2 3">
    <name type="scientific">Alosa alosa</name>
    <name type="common">allis shad</name>
    <dbReference type="NCBI Taxonomy" id="278164"/>
    <lineage>
        <taxon>Eukaryota</taxon>
        <taxon>Metazoa</taxon>
        <taxon>Chordata</taxon>
        <taxon>Craniata</taxon>
        <taxon>Vertebrata</taxon>
        <taxon>Euteleostomi</taxon>
        <taxon>Actinopterygii</taxon>
        <taxon>Neopterygii</taxon>
        <taxon>Teleostei</taxon>
        <taxon>Clupei</taxon>
        <taxon>Clupeiformes</taxon>
        <taxon>Clupeoidei</taxon>
        <taxon>Clupeidae</taxon>
        <taxon>Alosa</taxon>
    </lineage>
</organism>
<dbReference type="EMBL" id="JADWDJ010000020">
    <property type="protein sequence ID" value="KAG5264598.1"/>
    <property type="molecule type" value="Genomic_DNA"/>
</dbReference>
<feature type="transmembrane region" description="Helical" evidence="1">
    <location>
        <begin position="35"/>
        <end position="56"/>
    </location>
</feature>